<dbReference type="Proteomes" id="UP000054908">
    <property type="component" value="Unassembled WGS sequence"/>
</dbReference>
<evidence type="ECO:0000313" key="2">
    <source>
        <dbReference type="EMBL" id="KTD31860.1"/>
    </source>
</evidence>
<evidence type="ECO:0000256" key="1">
    <source>
        <dbReference type="SAM" id="MobiDB-lite"/>
    </source>
</evidence>
<accession>A0A0W0WHL6</accession>
<dbReference type="STRING" id="466.Lmac_0050"/>
<dbReference type="EMBL" id="LNYL01000002">
    <property type="protein sequence ID" value="KTD31860.1"/>
    <property type="molecule type" value="Genomic_DNA"/>
</dbReference>
<feature type="non-terminal residue" evidence="2">
    <location>
        <position position="1"/>
    </location>
</feature>
<reference evidence="2 3" key="1">
    <citation type="submission" date="2015-11" db="EMBL/GenBank/DDBJ databases">
        <title>Genomic analysis of 38 Legionella species identifies large and diverse effector repertoires.</title>
        <authorList>
            <person name="Burstein D."/>
            <person name="Amaro F."/>
            <person name="Zusman T."/>
            <person name="Lifshitz Z."/>
            <person name="Cohen O."/>
            <person name="Gilbert J.A."/>
            <person name="Pupko T."/>
            <person name="Shuman H.A."/>
            <person name="Segal G."/>
        </authorList>
    </citation>
    <scope>NUCLEOTIDE SEQUENCE [LARGE SCALE GENOMIC DNA]</scope>
    <source>
        <strain evidence="2 3">PX-1-G2-E2</strain>
    </source>
</reference>
<evidence type="ECO:0000313" key="3">
    <source>
        <dbReference type="Proteomes" id="UP000054908"/>
    </source>
</evidence>
<sequence>EDLRRRSEEMGRAEEDLRRRSEEMGRAEEDLRRRNEEMVRAEEDLRQRNEEINAREEELRQEARRLADIEGMGDNPVLAALIKEISRSKDDELLEQVRDAESNGELEDAGLNRKLVRALVEKTSYQKLIGPAQARLEELKHLREVRKARYLDPAQCKATLREDLEELRSAIRNLRDIRNLNKDAEPALRKLAAITPIHLFNPGFQAAAKKHADELGSYYEGLAAKSTPLFEYLKILRADLKDKLASLPTDFELEALGKDSPQKQAIQKRRHSLNVILKEIQSDLDLHEPLQKKFYGDRKANNSLLQQGILETLEQARSGEFNLKFTVFSSEYEDFDLDNKTNFLRGFVPKLKDKKATSLLVQDTSSHNYYRTIYDLKPGKGRLHTINSDNPKTVGTLLEEQQQTSFDSGVYKKPDPTKQQPIFKYTVLGFPQGSEDDPEVVTGRVQYAIATASLLLTRYGVPPTKEHPIPIDGSDPLQLKYIWTALIVLGQNMPEMKFDHHAVKVLDRTAFDPEAELKKELKLRKGFSGKGFYGKSSKFAENSFFETHFKIQPALKDYLAGAKEASSDKFGHHEAKAKTKKTLEKATQAFFAPESKRTVEKIEGELLKGIQRSH</sequence>
<dbReference type="AlphaFoldDB" id="A0A0W0WHL6"/>
<gene>
    <name evidence="2" type="ORF">Lmac_0050</name>
</gene>
<dbReference type="RefSeq" id="WP_162263010.1">
    <property type="nucleotide sequence ID" value="NZ_LNYL01000002.1"/>
</dbReference>
<organism evidence="2 3">
    <name type="scientific">Legionella maceachernii</name>
    <dbReference type="NCBI Taxonomy" id="466"/>
    <lineage>
        <taxon>Bacteria</taxon>
        <taxon>Pseudomonadati</taxon>
        <taxon>Pseudomonadota</taxon>
        <taxon>Gammaproteobacteria</taxon>
        <taxon>Legionellales</taxon>
        <taxon>Legionellaceae</taxon>
        <taxon>Legionella</taxon>
    </lineage>
</organism>
<dbReference type="PATRIC" id="fig|466.6.peg.54"/>
<comment type="caution">
    <text evidence="2">The sequence shown here is derived from an EMBL/GenBank/DDBJ whole genome shotgun (WGS) entry which is preliminary data.</text>
</comment>
<protein>
    <submittedName>
        <fullName evidence="2">Interaptin</fullName>
    </submittedName>
</protein>
<feature type="region of interest" description="Disordered" evidence="1">
    <location>
        <begin position="1"/>
        <end position="36"/>
    </location>
</feature>
<proteinExistence type="predicted"/>
<keyword evidence="3" id="KW-1185">Reference proteome</keyword>
<name>A0A0W0WHL6_9GAMM</name>